<feature type="domain" description="DUF3644" evidence="1">
    <location>
        <begin position="10"/>
        <end position="155"/>
    </location>
</feature>
<accession>A0A1X1VC50</accession>
<sequence length="356" mass="39086">MKKEAKLLKDKGISSILLSIDHFNRVSEVGRSQAVLIFLDHSFEMLLKAGILAKGGKIRERREPNTIGFDKCVRQALSNTPFLTEEQALVLQAINGLRDAAQHHLLDLSEGQLYFHAQSGVTLFRDVLKDVFAEDLANSLPSRVLPVSTIVPVDPLEMFATELDTVKQLLAPGRRHRPEAEAKLRGLAIIDGALQGQFVQPSESELRKLGLRLTGGETFDQLFPGLAAVTFQTDGVGPALSLRIAKKEGIPVTVVPEGTPGAGVIALKRVDELGFYNLGHHELAKKVGLTTNKTTAAIRILGIKDDPDCYKEVAIGKVKYQRYSQNAIRRIKDLLSIKTADEIWAEYRALPATGKK</sequence>
<reference evidence="2 3" key="1">
    <citation type="submission" date="2016-01" db="EMBL/GenBank/DDBJ databases">
        <title>The new phylogeny of the genus Mycobacterium.</title>
        <authorList>
            <person name="Tarcisio F."/>
            <person name="Conor M."/>
            <person name="Antonella G."/>
            <person name="Elisabetta G."/>
            <person name="Giulia F.S."/>
            <person name="Sara T."/>
            <person name="Anna F."/>
            <person name="Clotilde B."/>
            <person name="Roberto B."/>
            <person name="Veronica D.S."/>
            <person name="Fabio R."/>
            <person name="Monica P."/>
            <person name="Olivier J."/>
            <person name="Enrico T."/>
            <person name="Nicola S."/>
        </authorList>
    </citation>
    <scope>NUCLEOTIDE SEQUENCE [LARGE SCALE GENOMIC DNA]</scope>
    <source>
        <strain evidence="2 3">DSM 43505</strain>
    </source>
</reference>
<organism evidence="2 3">
    <name type="scientific">Mycobacterium gastri</name>
    <dbReference type="NCBI Taxonomy" id="1777"/>
    <lineage>
        <taxon>Bacteria</taxon>
        <taxon>Bacillati</taxon>
        <taxon>Actinomycetota</taxon>
        <taxon>Actinomycetes</taxon>
        <taxon>Mycobacteriales</taxon>
        <taxon>Mycobacteriaceae</taxon>
        <taxon>Mycobacterium</taxon>
    </lineage>
</organism>
<dbReference type="RefSeq" id="WP_036412990.1">
    <property type="nucleotide sequence ID" value="NZ_LQOX01000116.1"/>
</dbReference>
<dbReference type="Pfam" id="PF12358">
    <property type="entry name" value="DUF3644"/>
    <property type="match status" value="1"/>
</dbReference>
<gene>
    <name evidence="2" type="ORF">AWC07_10605</name>
</gene>
<dbReference type="AlphaFoldDB" id="A0A1X1VC50"/>
<evidence type="ECO:0000259" key="1">
    <source>
        <dbReference type="Pfam" id="PF12358"/>
    </source>
</evidence>
<dbReference type="EMBL" id="LQOX01000116">
    <property type="protein sequence ID" value="ORV66624.1"/>
    <property type="molecule type" value="Genomic_DNA"/>
</dbReference>
<dbReference type="Proteomes" id="UP000193738">
    <property type="component" value="Unassembled WGS sequence"/>
</dbReference>
<dbReference type="STRING" id="1777.AWC07_10605"/>
<evidence type="ECO:0000313" key="2">
    <source>
        <dbReference type="EMBL" id="ORV66624.1"/>
    </source>
</evidence>
<name>A0A1X1VC50_MYCGS</name>
<comment type="caution">
    <text evidence="2">The sequence shown here is derived from an EMBL/GenBank/DDBJ whole genome shotgun (WGS) entry which is preliminary data.</text>
</comment>
<evidence type="ECO:0000313" key="3">
    <source>
        <dbReference type="Proteomes" id="UP000193738"/>
    </source>
</evidence>
<proteinExistence type="predicted"/>
<protein>
    <recommendedName>
        <fullName evidence="1">DUF3644 domain-containing protein</fullName>
    </recommendedName>
</protein>
<keyword evidence="3" id="KW-1185">Reference proteome</keyword>
<dbReference type="InterPro" id="IPR022104">
    <property type="entry name" value="DUF3644"/>
</dbReference>